<proteinExistence type="predicted"/>
<dbReference type="EMBL" id="JARKIB010000035">
    <property type="protein sequence ID" value="KAJ7761320.1"/>
    <property type="molecule type" value="Genomic_DNA"/>
</dbReference>
<dbReference type="AlphaFoldDB" id="A0AAD7JD40"/>
<reference evidence="1" key="1">
    <citation type="submission" date="2023-03" db="EMBL/GenBank/DDBJ databases">
        <title>Massive genome expansion in bonnet fungi (Mycena s.s.) driven by repeated elements and novel gene families across ecological guilds.</title>
        <authorList>
            <consortium name="Lawrence Berkeley National Laboratory"/>
            <person name="Harder C.B."/>
            <person name="Miyauchi S."/>
            <person name="Viragh M."/>
            <person name="Kuo A."/>
            <person name="Thoen E."/>
            <person name="Andreopoulos B."/>
            <person name="Lu D."/>
            <person name="Skrede I."/>
            <person name="Drula E."/>
            <person name="Henrissat B."/>
            <person name="Morin E."/>
            <person name="Kohler A."/>
            <person name="Barry K."/>
            <person name="LaButti K."/>
            <person name="Morin E."/>
            <person name="Salamov A."/>
            <person name="Lipzen A."/>
            <person name="Mereny Z."/>
            <person name="Hegedus B."/>
            <person name="Baldrian P."/>
            <person name="Stursova M."/>
            <person name="Weitz H."/>
            <person name="Taylor A."/>
            <person name="Grigoriev I.V."/>
            <person name="Nagy L.G."/>
            <person name="Martin F."/>
            <person name="Kauserud H."/>
        </authorList>
    </citation>
    <scope>NUCLEOTIDE SEQUENCE</scope>
    <source>
        <strain evidence="1">CBHHK182m</strain>
    </source>
</reference>
<name>A0AAD7JD40_9AGAR</name>
<accession>A0AAD7JD40</accession>
<sequence>MSLSRGNPDLGGIHGNDAASCRLSRGLLPGLRITVAIGRAVNGVGGDGSASIARGSEREDGRREAVVVVGGKRQAWEQAAGRTVARQGVWQHCLALSEHRTPAFTSSLFTSSLRSIRGVPLVVRKFIRSLLPAKFGILTEHLCRTKQQMSRPPPSYLDPTSCGSSIPLKWDRGHACPYYCYSQRQYRRSSSMTNYQAVKN</sequence>
<evidence type="ECO:0000313" key="2">
    <source>
        <dbReference type="Proteomes" id="UP001215598"/>
    </source>
</evidence>
<comment type="caution">
    <text evidence="1">The sequence shown here is derived from an EMBL/GenBank/DDBJ whole genome shotgun (WGS) entry which is preliminary data.</text>
</comment>
<organism evidence="1 2">
    <name type="scientific">Mycena metata</name>
    <dbReference type="NCBI Taxonomy" id="1033252"/>
    <lineage>
        <taxon>Eukaryota</taxon>
        <taxon>Fungi</taxon>
        <taxon>Dikarya</taxon>
        <taxon>Basidiomycota</taxon>
        <taxon>Agaricomycotina</taxon>
        <taxon>Agaricomycetes</taxon>
        <taxon>Agaricomycetidae</taxon>
        <taxon>Agaricales</taxon>
        <taxon>Marasmiineae</taxon>
        <taxon>Mycenaceae</taxon>
        <taxon>Mycena</taxon>
    </lineage>
</organism>
<dbReference type="Proteomes" id="UP001215598">
    <property type="component" value="Unassembled WGS sequence"/>
</dbReference>
<keyword evidence="2" id="KW-1185">Reference proteome</keyword>
<gene>
    <name evidence="1" type="ORF">B0H16DRAFT_1456055</name>
</gene>
<evidence type="ECO:0000313" key="1">
    <source>
        <dbReference type="EMBL" id="KAJ7761320.1"/>
    </source>
</evidence>
<protein>
    <submittedName>
        <fullName evidence="1">Uncharacterized protein</fullName>
    </submittedName>
</protein>